<name>A0AAD9MYR4_9ANNE</name>
<comment type="caution">
    <text evidence="1">The sequence shown here is derived from an EMBL/GenBank/DDBJ whole genome shotgun (WGS) entry which is preliminary data.</text>
</comment>
<evidence type="ECO:0000313" key="1">
    <source>
        <dbReference type="EMBL" id="KAK2147924.1"/>
    </source>
</evidence>
<dbReference type="AlphaFoldDB" id="A0AAD9MYR4"/>
<keyword evidence="2" id="KW-1185">Reference proteome</keyword>
<proteinExistence type="predicted"/>
<dbReference type="EMBL" id="JAODUP010000528">
    <property type="protein sequence ID" value="KAK2147924.1"/>
    <property type="molecule type" value="Genomic_DNA"/>
</dbReference>
<organism evidence="1 2">
    <name type="scientific">Paralvinella palmiformis</name>
    <dbReference type="NCBI Taxonomy" id="53620"/>
    <lineage>
        <taxon>Eukaryota</taxon>
        <taxon>Metazoa</taxon>
        <taxon>Spiralia</taxon>
        <taxon>Lophotrochozoa</taxon>
        <taxon>Annelida</taxon>
        <taxon>Polychaeta</taxon>
        <taxon>Sedentaria</taxon>
        <taxon>Canalipalpata</taxon>
        <taxon>Terebellida</taxon>
        <taxon>Terebelliformia</taxon>
        <taxon>Alvinellidae</taxon>
        <taxon>Paralvinella</taxon>
    </lineage>
</organism>
<sequence length="147" mass="16217">MTYHVTTRALSDGTMSSEAGPYWPNYPHQSLIIVLPLTRPYPHLSRIVGDGLIWPYPQMSPAVWREPAIAVQDNPCRGQIVPPARHTRVASLTRQCPSAVVADTLSGRFGPLGVAPNAGSGRRESRHVGDSESLMTHFRFISKADRF</sequence>
<gene>
    <name evidence="1" type="ORF">LSH36_528g00009</name>
</gene>
<protein>
    <submittedName>
        <fullName evidence="1">Uncharacterized protein</fullName>
    </submittedName>
</protein>
<evidence type="ECO:0000313" key="2">
    <source>
        <dbReference type="Proteomes" id="UP001208570"/>
    </source>
</evidence>
<reference evidence="1" key="1">
    <citation type="journal article" date="2023" name="Mol. Biol. Evol.">
        <title>Third-Generation Sequencing Reveals the Adaptive Role of the Epigenome in Three Deep-Sea Polychaetes.</title>
        <authorList>
            <person name="Perez M."/>
            <person name="Aroh O."/>
            <person name="Sun Y."/>
            <person name="Lan Y."/>
            <person name="Juniper S.K."/>
            <person name="Young C.R."/>
            <person name="Angers B."/>
            <person name="Qian P.Y."/>
        </authorList>
    </citation>
    <scope>NUCLEOTIDE SEQUENCE</scope>
    <source>
        <strain evidence="1">P08H-3</strain>
    </source>
</reference>
<dbReference type="Proteomes" id="UP001208570">
    <property type="component" value="Unassembled WGS sequence"/>
</dbReference>
<accession>A0AAD9MYR4</accession>